<keyword evidence="1" id="KW-0472">Membrane</keyword>
<feature type="transmembrane region" description="Helical" evidence="1">
    <location>
        <begin position="827"/>
        <end position="849"/>
    </location>
</feature>
<dbReference type="EMBL" id="PDCG01000002">
    <property type="protein sequence ID" value="RBP98193.1"/>
    <property type="molecule type" value="Genomic_DNA"/>
</dbReference>
<keyword evidence="1" id="KW-0812">Transmembrane</keyword>
<name>A0A366KAQ2_9BIFI</name>
<comment type="caution">
    <text evidence="2">The sequence shown here is derived from an EMBL/GenBank/DDBJ whole genome shotgun (WGS) entry which is preliminary data.</text>
</comment>
<reference evidence="2 3" key="1">
    <citation type="submission" date="2017-10" db="EMBL/GenBank/DDBJ databases">
        <title>Bifidobacterium xylocopum sp. nov. and Bifidobacterium aemilianum sp. nov., from the carpenter bee (Xylocopa violacea) digestive tract.</title>
        <authorList>
            <person name="Alberoni D."/>
            <person name="Baffoni L."/>
            <person name="Di Gioia D."/>
            <person name="Gaggia F."/>
            <person name="Biavati B."/>
        </authorList>
    </citation>
    <scope>NUCLEOTIDE SEQUENCE [LARGE SCALE GENOMIC DNA]</scope>
    <source>
        <strain evidence="2 3">XV10</strain>
    </source>
</reference>
<protein>
    <submittedName>
        <fullName evidence="2">Uncharacterized protein</fullName>
    </submittedName>
</protein>
<gene>
    <name evidence="2" type="ORF">CRD60_03375</name>
</gene>
<evidence type="ECO:0000313" key="3">
    <source>
        <dbReference type="Proteomes" id="UP000252530"/>
    </source>
</evidence>
<accession>A0A366KAQ2</accession>
<evidence type="ECO:0000256" key="1">
    <source>
        <dbReference type="SAM" id="Phobius"/>
    </source>
</evidence>
<evidence type="ECO:0000313" key="2">
    <source>
        <dbReference type="EMBL" id="RBP98193.1"/>
    </source>
</evidence>
<keyword evidence="3" id="KW-1185">Reference proteome</keyword>
<dbReference type="Proteomes" id="UP000252530">
    <property type="component" value="Unassembled WGS sequence"/>
</dbReference>
<proteinExistence type="predicted"/>
<dbReference type="AlphaFoldDB" id="A0A366KAQ2"/>
<sequence length="858" mass="92019">MVDHKPKLFKMLAYNNRISTEDDEIRMDFVLRVAHGDVDPTCRGQVPVGGTPAAGSRAINNACGNLGFLYSYYGGHDGTKQWGRINYIRTMADDGGKQADSVDAVSKWASNWNQFYTIHSLMNSGEYDYMTISIEADINYPDNNSGLFNKFDKGVAPISSSNLGGTEFPQWLYAFVGQDAGYWGWVPNQRPGATYGNGNIYTNDTSQFTDSSIVSLSDQIPAQLYEYSLSDPKASNTGKHNGPIAFIGWDNLPLLWSKGQANWGLVTDYGFKYTFDYADGKGSKEFNMGEGVAPPRSFFVYWNNPAYKATYRDAKGLAKPYPCSKTTSFYYQWVGLKDGNDWVPVSALTPTVQRVDGQVPNTHYWPPAIIGGAGDIAAFNAPSNGAHTSNTLMSTGEAQKADGSIDFKTAKAKDGLDGYFKLVTWPITTNADGSVDGCATGDWGVATNPAAGITDGMAQPEVQKRIGEGWTVDTAYYKYTVPLPENPTIDAIPVNGFSSTLTPAISGTGTASAGGKKYRVDLFREDPGKPINASEPDDYDTEGVFIGSVQTDASGHWSIKDGNADGKNTDGSKARYHARLVELNDGYELASGFSNIADLFFNSTADPAPSITQVLVPHTVDGSLPGGAVVKVSGTASPRYEHSVLKLYVQSKADKSAQPRQVYSETIPTGGHTVSWSTDLATATFPQSWADLTYVFTATLTSSTDLVSDSGEKTDVVDVTPPDPGVTLANWTGVHGTALNGQVGSASAPQEAARMKVSWPDRSSTGYEVGNVSGSDGSWQVSLPAAMKSGDIGVWAKDSQGNESAKVEYKLNSIPPVKALPFTGRQIWSLLGGTASLIAALVLVAILLARHKRSGLKL</sequence>
<organism evidence="2 3">
    <name type="scientific">Bifidobacterium aemilianum</name>
    <dbReference type="NCBI Taxonomy" id="2493120"/>
    <lineage>
        <taxon>Bacteria</taxon>
        <taxon>Bacillati</taxon>
        <taxon>Actinomycetota</taxon>
        <taxon>Actinomycetes</taxon>
        <taxon>Bifidobacteriales</taxon>
        <taxon>Bifidobacteriaceae</taxon>
        <taxon>Bifidobacterium</taxon>
    </lineage>
</organism>
<keyword evidence="1" id="KW-1133">Transmembrane helix</keyword>